<comment type="caution">
    <text evidence="2">The sequence shown here is derived from an EMBL/GenBank/DDBJ whole genome shotgun (WGS) entry which is preliminary data.</text>
</comment>
<feature type="region of interest" description="Disordered" evidence="1">
    <location>
        <begin position="388"/>
        <end position="416"/>
    </location>
</feature>
<reference evidence="2 3" key="1">
    <citation type="journal article" date="2018" name="Sci. Rep.">
        <title>Genome sequence of the cauliflower mushroom Sparassis crispa (Hanabiratake) and its association with beneficial usage.</title>
        <authorList>
            <person name="Kiyama R."/>
            <person name="Furutani Y."/>
            <person name="Kawaguchi K."/>
            <person name="Nakanishi T."/>
        </authorList>
    </citation>
    <scope>NUCLEOTIDE SEQUENCE [LARGE SCALE GENOMIC DNA]</scope>
</reference>
<feature type="region of interest" description="Disordered" evidence="1">
    <location>
        <begin position="300"/>
        <end position="323"/>
    </location>
</feature>
<name>A0A401H537_9APHY</name>
<feature type="compositionally biased region" description="Pro residues" evidence="1">
    <location>
        <begin position="182"/>
        <end position="191"/>
    </location>
</feature>
<dbReference type="OrthoDB" id="3233731at2759"/>
<dbReference type="AlphaFoldDB" id="A0A401H537"/>
<dbReference type="GeneID" id="38786430"/>
<feature type="region of interest" description="Disordered" evidence="1">
    <location>
        <begin position="430"/>
        <end position="488"/>
    </location>
</feature>
<feature type="region of interest" description="Disordered" evidence="1">
    <location>
        <begin position="1"/>
        <end position="29"/>
    </location>
</feature>
<feature type="compositionally biased region" description="Polar residues" evidence="1">
    <location>
        <begin position="1"/>
        <end position="15"/>
    </location>
</feature>
<dbReference type="EMBL" id="BFAD01000016">
    <property type="protein sequence ID" value="GBE89513.1"/>
    <property type="molecule type" value="Genomic_DNA"/>
</dbReference>
<organism evidence="2 3">
    <name type="scientific">Sparassis crispa</name>
    <dbReference type="NCBI Taxonomy" id="139825"/>
    <lineage>
        <taxon>Eukaryota</taxon>
        <taxon>Fungi</taxon>
        <taxon>Dikarya</taxon>
        <taxon>Basidiomycota</taxon>
        <taxon>Agaricomycotina</taxon>
        <taxon>Agaricomycetes</taxon>
        <taxon>Polyporales</taxon>
        <taxon>Sparassidaceae</taxon>
        <taxon>Sparassis</taxon>
    </lineage>
</organism>
<dbReference type="InParanoid" id="A0A401H537"/>
<feature type="region of interest" description="Disordered" evidence="1">
    <location>
        <begin position="54"/>
        <end position="97"/>
    </location>
</feature>
<dbReference type="Proteomes" id="UP000287166">
    <property type="component" value="Unassembled WGS sequence"/>
</dbReference>
<evidence type="ECO:0000313" key="3">
    <source>
        <dbReference type="Proteomes" id="UP000287166"/>
    </source>
</evidence>
<feature type="compositionally biased region" description="Pro residues" evidence="1">
    <location>
        <begin position="57"/>
        <end position="66"/>
    </location>
</feature>
<proteinExistence type="predicted"/>
<dbReference type="RefSeq" id="XP_027620426.1">
    <property type="nucleotide sequence ID" value="XM_027764625.1"/>
</dbReference>
<gene>
    <name evidence="2" type="ORF">SCP_1601750</name>
</gene>
<feature type="region of interest" description="Disordered" evidence="1">
    <location>
        <begin position="173"/>
        <end position="203"/>
    </location>
</feature>
<evidence type="ECO:0000313" key="2">
    <source>
        <dbReference type="EMBL" id="GBE89513.1"/>
    </source>
</evidence>
<sequence length="488" mass="52872">MFASQTTTPVYSFLSQPPPQKKRPTQPLPLLPVTVCRRRSATVSAVSAWVATVQPGSPAPCSPPLSSPRRRSSLTRRSSVSSRTRRPSVGSGRVPSGSFLNFFDTPTTASITHITPSVKDFKHDVTTVGYTSVFVRLPTPTSPASAIPEKLRPAPAKAHRTLKRFRSLSALRPSRIRAKPSSMPPTPPPKPARNQASEAVKKSKKAKYAKYRPPPLAAELALMQFADGGKMEDNIRRFAEAQARAAGATVVDGKLVGVGDFFRDGEGGIWRDQDEEWEYAHLLGGDEALNEVGWVRFGSASSAAEDEQRRESVSSADSDLDPRYAMQPEERDDLAVFGGTVHPSALRKPGMSVLALPSRSRRSAKHLRKPEFLLDIFPVPDAAADCVASHGAQGKPRRRPAPLTLTPPSPAFKCPTNPLDADQVRKDFIDSSFTPTPPPKSKLANPVPARVESRVVVPPRKTAPKTPMKMDVRGLLRAMGGKKASGDI</sequence>
<protein>
    <submittedName>
        <fullName evidence="2">Uncharacterized protein</fullName>
    </submittedName>
</protein>
<feature type="compositionally biased region" description="Low complexity" evidence="1">
    <location>
        <begin position="75"/>
        <end position="97"/>
    </location>
</feature>
<evidence type="ECO:0000256" key="1">
    <source>
        <dbReference type="SAM" id="MobiDB-lite"/>
    </source>
</evidence>
<accession>A0A401H537</accession>
<keyword evidence="3" id="KW-1185">Reference proteome</keyword>